<dbReference type="Proteomes" id="UP000308600">
    <property type="component" value="Unassembled WGS sequence"/>
</dbReference>
<keyword evidence="2" id="KW-1185">Reference proteome</keyword>
<dbReference type="EMBL" id="ML208264">
    <property type="protein sequence ID" value="TFK75144.1"/>
    <property type="molecule type" value="Genomic_DNA"/>
</dbReference>
<proteinExistence type="predicted"/>
<evidence type="ECO:0000313" key="1">
    <source>
        <dbReference type="EMBL" id="TFK75144.1"/>
    </source>
</evidence>
<protein>
    <submittedName>
        <fullName evidence="1">Uncharacterized protein</fullName>
    </submittedName>
</protein>
<reference evidence="1 2" key="1">
    <citation type="journal article" date="2019" name="Nat. Ecol. Evol.">
        <title>Megaphylogeny resolves global patterns of mushroom evolution.</title>
        <authorList>
            <person name="Varga T."/>
            <person name="Krizsan K."/>
            <person name="Foldi C."/>
            <person name="Dima B."/>
            <person name="Sanchez-Garcia M."/>
            <person name="Sanchez-Ramirez S."/>
            <person name="Szollosi G.J."/>
            <person name="Szarkandi J.G."/>
            <person name="Papp V."/>
            <person name="Albert L."/>
            <person name="Andreopoulos W."/>
            <person name="Angelini C."/>
            <person name="Antonin V."/>
            <person name="Barry K.W."/>
            <person name="Bougher N.L."/>
            <person name="Buchanan P."/>
            <person name="Buyck B."/>
            <person name="Bense V."/>
            <person name="Catcheside P."/>
            <person name="Chovatia M."/>
            <person name="Cooper J."/>
            <person name="Damon W."/>
            <person name="Desjardin D."/>
            <person name="Finy P."/>
            <person name="Geml J."/>
            <person name="Haridas S."/>
            <person name="Hughes K."/>
            <person name="Justo A."/>
            <person name="Karasinski D."/>
            <person name="Kautmanova I."/>
            <person name="Kiss B."/>
            <person name="Kocsube S."/>
            <person name="Kotiranta H."/>
            <person name="LaButti K.M."/>
            <person name="Lechner B.E."/>
            <person name="Liimatainen K."/>
            <person name="Lipzen A."/>
            <person name="Lukacs Z."/>
            <person name="Mihaltcheva S."/>
            <person name="Morgado L.N."/>
            <person name="Niskanen T."/>
            <person name="Noordeloos M.E."/>
            <person name="Ohm R.A."/>
            <person name="Ortiz-Santana B."/>
            <person name="Ovrebo C."/>
            <person name="Racz N."/>
            <person name="Riley R."/>
            <person name="Savchenko A."/>
            <person name="Shiryaev A."/>
            <person name="Soop K."/>
            <person name="Spirin V."/>
            <person name="Szebenyi C."/>
            <person name="Tomsovsky M."/>
            <person name="Tulloss R.E."/>
            <person name="Uehling J."/>
            <person name="Grigoriev I.V."/>
            <person name="Vagvolgyi C."/>
            <person name="Papp T."/>
            <person name="Martin F.M."/>
            <person name="Miettinen O."/>
            <person name="Hibbett D.S."/>
            <person name="Nagy L.G."/>
        </authorList>
    </citation>
    <scope>NUCLEOTIDE SEQUENCE [LARGE SCALE GENOMIC DNA]</scope>
    <source>
        <strain evidence="1 2">NL-1719</strain>
    </source>
</reference>
<accession>A0ACD3BAU3</accession>
<name>A0ACD3BAU3_9AGAR</name>
<sequence>MSTSVHPPGVYFDRLPPELLYEIQLFSLSESFPYTSRFLHQIFRDAPNSFRASYVIARISINLSNSSGEGAREEIQDDPANLAERAVRYPICTQEVFAITFQRRINVGPTNGTHGSGHLAGGTSSPDSGVGDVPTTPTTLTMTPGPSTPIKGLGCELPKRLFRNLAPKKGSLSKWRDYDQPLPFLRHLLDTPGYPPFDVNSNSGYALIRAVHAQFIPLISFLLEHGASPMHKKGLAVTVAIRQRNLPLVKMLIEREDHSFRKEKQVHGKRRRLQDRIEATGDMLKAARNVEAWDIVNYLMNEKGVVPDIMTLSCASNVSGYAKR</sequence>
<evidence type="ECO:0000313" key="2">
    <source>
        <dbReference type="Proteomes" id="UP000308600"/>
    </source>
</evidence>
<gene>
    <name evidence="1" type="ORF">BDN72DRAFT_832455</name>
</gene>
<organism evidence="1 2">
    <name type="scientific">Pluteus cervinus</name>
    <dbReference type="NCBI Taxonomy" id="181527"/>
    <lineage>
        <taxon>Eukaryota</taxon>
        <taxon>Fungi</taxon>
        <taxon>Dikarya</taxon>
        <taxon>Basidiomycota</taxon>
        <taxon>Agaricomycotina</taxon>
        <taxon>Agaricomycetes</taxon>
        <taxon>Agaricomycetidae</taxon>
        <taxon>Agaricales</taxon>
        <taxon>Pluteineae</taxon>
        <taxon>Pluteaceae</taxon>
        <taxon>Pluteus</taxon>
    </lineage>
</organism>